<dbReference type="InterPro" id="IPR051684">
    <property type="entry name" value="Electron_Trans/Redox"/>
</dbReference>
<dbReference type="InterPro" id="IPR032879">
    <property type="entry name" value="FixG_C"/>
</dbReference>
<dbReference type="PANTHER" id="PTHR30176:SF3">
    <property type="entry name" value="FERREDOXIN-TYPE PROTEIN NAPH"/>
    <property type="match status" value="1"/>
</dbReference>
<dbReference type="InterPro" id="IPR017896">
    <property type="entry name" value="4Fe4S_Fe-S-bd"/>
</dbReference>
<keyword evidence="5" id="KW-0408">Iron</keyword>
<keyword evidence="1" id="KW-0813">Transport</keyword>
<dbReference type="InterPro" id="IPR013783">
    <property type="entry name" value="Ig-like_fold"/>
</dbReference>
<keyword evidence="6" id="KW-0411">Iron-sulfur</keyword>
<feature type="transmembrane region" description="Helical" evidence="7">
    <location>
        <begin position="304"/>
        <end position="323"/>
    </location>
</feature>
<dbReference type="GO" id="GO:0046872">
    <property type="term" value="F:metal ion binding"/>
    <property type="evidence" value="ECO:0007669"/>
    <property type="project" value="UniProtKB-KW"/>
</dbReference>
<dbReference type="Gene3D" id="2.60.40.10">
    <property type="entry name" value="Immunoglobulins"/>
    <property type="match status" value="1"/>
</dbReference>
<organism evidence="9 10">
    <name type="scientific">Campylobacter corcagiensis</name>
    <dbReference type="NCBI Taxonomy" id="1448857"/>
    <lineage>
        <taxon>Bacteria</taxon>
        <taxon>Pseudomonadati</taxon>
        <taxon>Campylobacterota</taxon>
        <taxon>Epsilonproteobacteria</taxon>
        <taxon>Campylobacterales</taxon>
        <taxon>Campylobacteraceae</taxon>
        <taxon>Campylobacter</taxon>
    </lineage>
</organism>
<evidence type="ECO:0000313" key="10">
    <source>
        <dbReference type="Proteomes" id="UP000594749"/>
    </source>
</evidence>
<feature type="domain" description="4Fe-4S ferredoxin-type" evidence="8">
    <location>
        <begin position="227"/>
        <end position="255"/>
    </location>
</feature>
<evidence type="ECO:0000256" key="2">
    <source>
        <dbReference type="ARBA" id="ARBA00022485"/>
    </source>
</evidence>
<dbReference type="PROSITE" id="PS51379">
    <property type="entry name" value="4FE4S_FER_2"/>
    <property type="match status" value="1"/>
</dbReference>
<evidence type="ECO:0000259" key="8">
    <source>
        <dbReference type="PROSITE" id="PS51379"/>
    </source>
</evidence>
<feature type="transmembrane region" description="Helical" evidence="7">
    <location>
        <begin position="12"/>
        <end position="34"/>
    </location>
</feature>
<feature type="transmembrane region" description="Helical" evidence="7">
    <location>
        <begin position="54"/>
        <end position="72"/>
    </location>
</feature>
<dbReference type="PROSITE" id="PS00198">
    <property type="entry name" value="4FE4S_FER_1"/>
    <property type="match status" value="1"/>
</dbReference>
<evidence type="ECO:0000256" key="6">
    <source>
        <dbReference type="ARBA" id="ARBA00023014"/>
    </source>
</evidence>
<dbReference type="GO" id="GO:0005886">
    <property type="term" value="C:plasma membrane"/>
    <property type="evidence" value="ECO:0007669"/>
    <property type="project" value="TreeGrafter"/>
</dbReference>
<dbReference type="Gene3D" id="3.30.70.20">
    <property type="match status" value="1"/>
</dbReference>
<keyword evidence="7" id="KW-1133">Transmembrane helix</keyword>
<accession>A0A7M1LGV6</accession>
<evidence type="ECO:0000256" key="4">
    <source>
        <dbReference type="ARBA" id="ARBA00022982"/>
    </source>
</evidence>
<feature type="transmembrane region" description="Helical" evidence="7">
    <location>
        <begin position="160"/>
        <end position="181"/>
    </location>
</feature>
<evidence type="ECO:0000256" key="3">
    <source>
        <dbReference type="ARBA" id="ARBA00022723"/>
    </source>
</evidence>
<dbReference type="AlphaFoldDB" id="A0A7M1LGV6"/>
<keyword evidence="7" id="KW-0812">Transmembrane</keyword>
<dbReference type="Pfam" id="PF13746">
    <property type="entry name" value="Fer4_18"/>
    <property type="match status" value="1"/>
</dbReference>
<proteinExistence type="predicted"/>
<dbReference type="Pfam" id="PF11614">
    <property type="entry name" value="FixG_C"/>
    <property type="match status" value="1"/>
</dbReference>
<keyword evidence="10" id="KW-1185">Reference proteome</keyword>
<evidence type="ECO:0000256" key="1">
    <source>
        <dbReference type="ARBA" id="ARBA00022448"/>
    </source>
</evidence>
<keyword evidence="4" id="KW-0249">Electron transport</keyword>
<sequence length="452" mass="52088">MYNYAKKRYISFSIIMILAFVLPFIRINGNHIFLLSFDRKELHLFFQAFSTQELFLLPFLLILCFVGIFFITSLGGRVWCGWACPQTTFRVFYRDFIQTKLLGIRRSIKNKQVQPKSNIVKKAIGFIIWVVISLIVGSNFMWYFIPPEDFFRYLANPSEHLFMIGIVVGIALFLVLDIVFIKENFCVYICPYARIQSVMFDKDTFQVIYDEKRGGKIYDDKHNLIANKPTGEGDECIGCRACINICPTHIDIRKGMQLECINCLECADACSGVMGKLGKISLINWTSENAVETRSETRVFRPKTIGYMAFLSLIFVVLLLVGASRDSLLLNINRDSGLYNIRKTQDSLVVENDYVFLIENTHSKDGKFYFKVDSDLIKIKRPKDEFTVNSGKKEKVIVTLVMNASSIEAKDDDIKIPIKVKAYAVENEDEINVVRDSVFIFPKNEQLKRYKK</sequence>
<dbReference type="Proteomes" id="UP000594749">
    <property type="component" value="Chromosome"/>
</dbReference>
<gene>
    <name evidence="9" type="primary">ccoG</name>
    <name evidence="9" type="ORF">IMC76_03245</name>
</gene>
<evidence type="ECO:0000256" key="7">
    <source>
        <dbReference type="SAM" id="Phobius"/>
    </source>
</evidence>
<dbReference type="EMBL" id="CP063078">
    <property type="protein sequence ID" value="QOQ87832.1"/>
    <property type="molecule type" value="Genomic_DNA"/>
</dbReference>
<dbReference type="RefSeq" id="WP_025802321.1">
    <property type="nucleotide sequence ID" value="NZ_CP053842.1"/>
</dbReference>
<keyword evidence="2" id="KW-0004">4Fe-4S</keyword>
<dbReference type="SUPFAM" id="SSF54862">
    <property type="entry name" value="4Fe-4S ferredoxins"/>
    <property type="match status" value="1"/>
</dbReference>
<dbReference type="Pfam" id="PF12801">
    <property type="entry name" value="Fer4_5"/>
    <property type="match status" value="1"/>
</dbReference>
<evidence type="ECO:0000256" key="5">
    <source>
        <dbReference type="ARBA" id="ARBA00023004"/>
    </source>
</evidence>
<dbReference type="NCBIfam" id="TIGR02745">
    <property type="entry name" value="ccoG_rdxA_fixG"/>
    <property type="match status" value="1"/>
</dbReference>
<keyword evidence="3" id="KW-0479">Metal-binding</keyword>
<dbReference type="GO" id="GO:0051539">
    <property type="term" value="F:4 iron, 4 sulfur cluster binding"/>
    <property type="evidence" value="ECO:0007669"/>
    <property type="project" value="UniProtKB-KW"/>
</dbReference>
<reference evidence="9 10" key="1">
    <citation type="submission" date="2020-10" db="EMBL/GenBank/DDBJ databases">
        <title>Campylobacter and Helicobacter PacBio genomes.</title>
        <authorList>
            <person name="Lane C."/>
        </authorList>
    </citation>
    <scope>NUCLEOTIDE SEQUENCE [LARGE SCALE GENOMIC DNA]</scope>
    <source>
        <strain evidence="9 10">2016D-0077</strain>
    </source>
</reference>
<dbReference type="InterPro" id="IPR014116">
    <property type="entry name" value="Cyt_c_oxidase_cbb3_FixG"/>
</dbReference>
<dbReference type="OrthoDB" id="9811700at2"/>
<protein>
    <submittedName>
        <fullName evidence="9">Cytochrome c oxidase accessory protein CcoG</fullName>
    </submittedName>
</protein>
<name>A0A7M1LGV6_9BACT</name>
<evidence type="ECO:0000313" key="9">
    <source>
        <dbReference type="EMBL" id="QOQ87832.1"/>
    </source>
</evidence>
<dbReference type="InterPro" id="IPR017900">
    <property type="entry name" value="4Fe4S_Fe_S_CS"/>
</dbReference>
<keyword evidence="7" id="KW-0472">Membrane</keyword>
<dbReference type="PANTHER" id="PTHR30176">
    <property type="entry name" value="FERREDOXIN-TYPE PROTEIN NAPH"/>
    <property type="match status" value="1"/>
</dbReference>
<feature type="transmembrane region" description="Helical" evidence="7">
    <location>
        <begin position="123"/>
        <end position="145"/>
    </location>
</feature>